<dbReference type="InterPro" id="IPR027417">
    <property type="entry name" value="P-loop_NTPase"/>
</dbReference>
<comment type="caution">
    <text evidence="2">The sequence shown here is derived from an EMBL/GenBank/DDBJ whole genome shotgun (WGS) entry which is preliminary data.</text>
</comment>
<dbReference type="Proteomes" id="UP001596108">
    <property type="component" value="Unassembled WGS sequence"/>
</dbReference>
<evidence type="ECO:0000313" key="3">
    <source>
        <dbReference type="Proteomes" id="UP001596108"/>
    </source>
</evidence>
<protein>
    <recommendedName>
        <fullName evidence="1">Sulfotransferase domain-containing protein</fullName>
    </recommendedName>
</protein>
<proteinExistence type="predicted"/>
<dbReference type="SUPFAM" id="SSF52540">
    <property type="entry name" value="P-loop containing nucleoside triphosphate hydrolases"/>
    <property type="match status" value="1"/>
</dbReference>
<accession>A0ABW0QVK5</accession>
<evidence type="ECO:0000259" key="1">
    <source>
        <dbReference type="Pfam" id="PF00685"/>
    </source>
</evidence>
<name>A0ABW0QVK5_9BACL</name>
<feature type="domain" description="Sulfotransferase" evidence="1">
    <location>
        <begin position="13"/>
        <end position="168"/>
    </location>
</feature>
<reference evidence="3" key="1">
    <citation type="journal article" date="2019" name="Int. J. Syst. Evol. Microbiol.">
        <title>The Global Catalogue of Microorganisms (GCM) 10K type strain sequencing project: providing services to taxonomists for standard genome sequencing and annotation.</title>
        <authorList>
            <consortium name="The Broad Institute Genomics Platform"/>
            <consortium name="The Broad Institute Genome Sequencing Center for Infectious Disease"/>
            <person name="Wu L."/>
            <person name="Ma J."/>
        </authorList>
    </citation>
    <scope>NUCLEOTIDE SEQUENCE [LARGE SCALE GENOMIC DNA]</scope>
    <source>
        <strain evidence="3">CGMCC 1.18578</strain>
    </source>
</reference>
<gene>
    <name evidence="2" type="ORF">ACFPQ4_05945</name>
</gene>
<dbReference type="InterPro" id="IPR000863">
    <property type="entry name" value="Sulfotransferase_dom"/>
</dbReference>
<dbReference type="Gene3D" id="3.40.50.300">
    <property type="entry name" value="P-loop containing nucleotide triphosphate hydrolases"/>
    <property type="match status" value="1"/>
</dbReference>
<keyword evidence="3" id="KW-1185">Reference proteome</keyword>
<dbReference type="EMBL" id="JBHSNC010000017">
    <property type="protein sequence ID" value="MFC5528996.1"/>
    <property type="molecule type" value="Genomic_DNA"/>
</dbReference>
<evidence type="ECO:0000313" key="2">
    <source>
        <dbReference type="EMBL" id="MFC5528996.1"/>
    </source>
</evidence>
<dbReference type="Pfam" id="PF00685">
    <property type="entry name" value="Sulfotransfer_1"/>
    <property type="match status" value="1"/>
</dbReference>
<organism evidence="2 3">
    <name type="scientific">Cohnella yongneupensis</name>
    <dbReference type="NCBI Taxonomy" id="425006"/>
    <lineage>
        <taxon>Bacteria</taxon>
        <taxon>Bacillati</taxon>
        <taxon>Bacillota</taxon>
        <taxon>Bacilli</taxon>
        <taxon>Bacillales</taxon>
        <taxon>Paenibacillaceae</taxon>
        <taxon>Cohnella</taxon>
    </lineage>
</organism>
<sequence length="355" mass="40583">MMNDHKENNNEVILHVGLHKTGTTSIQETFFLNDNNRRLEDKGYIYPKCWTANHSASVYSAFCDDPTQYHANIRSGASADQIKYNNERYLKDLKKELEERGLSKLIVSGEDISLLSLDNLNALKAYLIAVHSNKIKVMIYVRDPLHWAISTIQQFIKNGRQNYQSALALMKQSIGNLFEDRIGKFMHVFGSENVRVYSFEEAVVHDYGPVGHFLSVIGMNPEDIAEFNIVKANESISLIAGEIISYINERMPFFIDGKMNEDRANGDIYPFMNVKGSKFDIDYTNKQILLENSQSSIEWLKKNWGIDYSSSEVLSTEPLNSKLSEERIEEIVRASMEVSATLKNLAIEYIQIKQP</sequence>
<dbReference type="RefSeq" id="WP_378110864.1">
    <property type="nucleotide sequence ID" value="NZ_JBHSNC010000017.1"/>
</dbReference>